<reference evidence="2" key="1">
    <citation type="submission" date="2016-02" db="EMBL/GenBank/DDBJ databases">
        <authorList>
            <person name="Wibberg D."/>
        </authorList>
    </citation>
    <scope>NUCLEOTIDE SEQUENCE [LARGE SCALE GENOMIC DNA]</scope>
</reference>
<dbReference type="EMBL" id="FLUV01000973">
    <property type="protein sequence ID" value="SBW22229.1"/>
    <property type="molecule type" value="Genomic_DNA"/>
</dbReference>
<evidence type="ECO:0000313" key="1">
    <source>
        <dbReference type="EMBL" id="SBW22229.1"/>
    </source>
</evidence>
<accession>A0A1C3NXD7</accession>
<proteinExistence type="predicted"/>
<evidence type="ECO:0000313" key="2">
    <source>
        <dbReference type="Proteomes" id="UP000199013"/>
    </source>
</evidence>
<gene>
    <name evidence="1" type="ORF">FDG2_2325</name>
</gene>
<organism evidence="1 2">
    <name type="scientific">Candidatus Protofrankia californiensis</name>
    <dbReference type="NCBI Taxonomy" id="1839754"/>
    <lineage>
        <taxon>Bacteria</taxon>
        <taxon>Bacillati</taxon>
        <taxon>Actinomycetota</taxon>
        <taxon>Actinomycetes</taxon>
        <taxon>Frankiales</taxon>
        <taxon>Frankiaceae</taxon>
        <taxon>Protofrankia</taxon>
    </lineage>
</organism>
<dbReference type="AlphaFoldDB" id="A0A1C3NXD7"/>
<sequence length="56" mass="6826">MSDASWDRRVLWRPRIFFWTPRIGLVNFFGNAQKWHETFPVTFPVPNVVLGVTYWW</sequence>
<dbReference type="Proteomes" id="UP000199013">
    <property type="component" value="Unassembled WGS sequence"/>
</dbReference>
<name>A0A1C3NXD7_9ACTN</name>
<protein>
    <submittedName>
        <fullName evidence="1">Uncharacterized protein</fullName>
    </submittedName>
</protein>
<keyword evidence="2" id="KW-1185">Reference proteome</keyword>